<keyword evidence="10" id="KW-1185">Reference proteome</keyword>
<feature type="domain" description="RagB/SusD" evidence="7">
    <location>
        <begin position="363"/>
        <end position="461"/>
    </location>
</feature>
<evidence type="ECO:0000256" key="5">
    <source>
        <dbReference type="ARBA" id="ARBA00023237"/>
    </source>
</evidence>
<evidence type="ECO:0000259" key="7">
    <source>
        <dbReference type="Pfam" id="PF07980"/>
    </source>
</evidence>
<feature type="domain" description="SusD-like N-terminal" evidence="8">
    <location>
        <begin position="24"/>
        <end position="227"/>
    </location>
</feature>
<evidence type="ECO:0000256" key="6">
    <source>
        <dbReference type="SAM" id="MobiDB-lite"/>
    </source>
</evidence>
<evidence type="ECO:0000256" key="4">
    <source>
        <dbReference type="ARBA" id="ARBA00023136"/>
    </source>
</evidence>
<evidence type="ECO:0000313" key="9">
    <source>
        <dbReference type="EMBL" id="SMC59473.1"/>
    </source>
</evidence>
<dbReference type="GO" id="GO:0009279">
    <property type="term" value="C:cell outer membrane"/>
    <property type="evidence" value="ECO:0007669"/>
    <property type="project" value="UniProtKB-SubCell"/>
</dbReference>
<dbReference type="InterPro" id="IPR033985">
    <property type="entry name" value="SusD-like_N"/>
</dbReference>
<dbReference type="OrthoDB" id="1147023at2"/>
<dbReference type="RefSeq" id="WP_084287126.1">
    <property type="nucleotide sequence ID" value="NZ_FWYB01000001.1"/>
</dbReference>
<dbReference type="SUPFAM" id="SSF48452">
    <property type="entry name" value="TPR-like"/>
    <property type="match status" value="1"/>
</dbReference>
<dbReference type="Pfam" id="PF14322">
    <property type="entry name" value="SusD-like_3"/>
    <property type="match status" value="1"/>
</dbReference>
<comment type="subcellular location">
    <subcellularLocation>
        <location evidence="1">Cell outer membrane</location>
    </subcellularLocation>
</comment>
<evidence type="ECO:0000256" key="3">
    <source>
        <dbReference type="ARBA" id="ARBA00022729"/>
    </source>
</evidence>
<keyword evidence="5" id="KW-0998">Cell outer membrane</keyword>
<proteinExistence type="inferred from homology"/>
<keyword evidence="3" id="KW-0732">Signal</keyword>
<dbReference type="Gene3D" id="1.25.40.390">
    <property type="match status" value="1"/>
</dbReference>
<dbReference type="InterPro" id="IPR012944">
    <property type="entry name" value="SusD_RagB_dom"/>
</dbReference>
<accession>A0A1W2AFT0</accession>
<evidence type="ECO:0000256" key="2">
    <source>
        <dbReference type="ARBA" id="ARBA00006275"/>
    </source>
</evidence>
<gene>
    <name evidence="9" type="ORF">SAMN04488101_101562</name>
</gene>
<sequence length="491" mass="55380">MNLNKNLKYILVTTIALSSTGCQKYLDTVPDMRSELNSVEKVAELLTSAYPKAEYISFTEPASDSAEDKGPNEGTEDPTNTDPYMWQEVKDRAQGSTDFYWNACYTAIAAANEALSYVDKNISDPKMRPYRGEALVARAYAHFMLVTLYATAYDINGANDAPGVPYVTAPETVVFEKYSRGTVKSVYEQIQRDLEEGLPLIKNTAYKVQKYHFNIAAANAFATRFYLFKGDYNKVVNHAGNVFTGEIVETSLRPWSTEYFALTPQDLRARFSQTTEKSNLLLIETVSWWARRGSQRFGFGQKLADEIFNRSNATGRTWAHKLYSFGGAPQYTMAKWKEHFSLSSVNASSGIGYTILPAFTTDEALLNRAEAYVNLGSTDLALKDLNSFISTRIVNFNAATDALTLDKLKGFYRSTNEKEVLIKGILDFKKMEFITEGMRWFDILRHKLTVKHNLLDINGKEKTVELTPDDPRRLFQLPKEVVLSGVAQNPR</sequence>
<feature type="region of interest" description="Disordered" evidence="6">
    <location>
        <begin position="60"/>
        <end position="83"/>
    </location>
</feature>
<dbReference type="Proteomes" id="UP000192678">
    <property type="component" value="Unassembled WGS sequence"/>
</dbReference>
<organism evidence="9 10">
    <name type="scientific">Pedobacter nyackensis</name>
    <dbReference type="NCBI Taxonomy" id="475255"/>
    <lineage>
        <taxon>Bacteria</taxon>
        <taxon>Pseudomonadati</taxon>
        <taxon>Bacteroidota</taxon>
        <taxon>Sphingobacteriia</taxon>
        <taxon>Sphingobacteriales</taxon>
        <taxon>Sphingobacteriaceae</taxon>
        <taxon>Pedobacter</taxon>
    </lineage>
</organism>
<evidence type="ECO:0000259" key="8">
    <source>
        <dbReference type="Pfam" id="PF14322"/>
    </source>
</evidence>
<dbReference type="PROSITE" id="PS51257">
    <property type="entry name" value="PROKAR_LIPOPROTEIN"/>
    <property type="match status" value="1"/>
</dbReference>
<dbReference type="EMBL" id="FWYB01000001">
    <property type="protein sequence ID" value="SMC59473.1"/>
    <property type="molecule type" value="Genomic_DNA"/>
</dbReference>
<dbReference type="AlphaFoldDB" id="A0A1W2AFT0"/>
<dbReference type="Pfam" id="PF07980">
    <property type="entry name" value="SusD_RagB"/>
    <property type="match status" value="1"/>
</dbReference>
<dbReference type="STRING" id="475255.SAMN04488101_101562"/>
<protein>
    <submittedName>
        <fullName evidence="9">SusD family protein</fullName>
    </submittedName>
</protein>
<evidence type="ECO:0000256" key="1">
    <source>
        <dbReference type="ARBA" id="ARBA00004442"/>
    </source>
</evidence>
<comment type="similarity">
    <text evidence="2">Belongs to the SusD family.</text>
</comment>
<reference evidence="9 10" key="1">
    <citation type="submission" date="2017-04" db="EMBL/GenBank/DDBJ databases">
        <authorList>
            <person name="Afonso C.L."/>
            <person name="Miller P.J."/>
            <person name="Scott M.A."/>
            <person name="Spackman E."/>
            <person name="Goraichik I."/>
            <person name="Dimitrov K.M."/>
            <person name="Suarez D.L."/>
            <person name="Swayne D.E."/>
        </authorList>
    </citation>
    <scope>NUCLEOTIDE SEQUENCE [LARGE SCALE GENOMIC DNA]</scope>
    <source>
        <strain evidence="9 10">DSM 19625</strain>
    </source>
</reference>
<keyword evidence="4" id="KW-0472">Membrane</keyword>
<name>A0A1W2AFT0_9SPHI</name>
<evidence type="ECO:0000313" key="10">
    <source>
        <dbReference type="Proteomes" id="UP000192678"/>
    </source>
</evidence>
<dbReference type="InterPro" id="IPR011990">
    <property type="entry name" value="TPR-like_helical_dom_sf"/>
</dbReference>